<protein>
    <submittedName>
        <fullName evidence="2">Uncharacterized protein</fullName>
    </submittedName>
</protein>
<organism evidence="2 3">
    <name type="scientific">Levilactobacillus spicheri</name>
    <dbReference type="NCBI Taxonomy" id="216463"/>
    <lineage>
        <taxon>Bacteria</taxon>
        <taxon>Bacillati</taxon>
        <taxon>Bacillota</taxon>
        <taxon>Bacilli</taxon>
        <taxon>Lactobacillales</taxon>
        <taxon>Lactobacillaceae</taxon>
        <taxon>Levilactobacillus</taxon>
    </lineage>
</organism>
<comment type="caution">
    <text evidence="2">The sequence shown here is derived from an EMBL/GenBank/DDBJ whole genome shotgun (WGS) entry which is preliminary data.</text>
</comment>
<reference evidence="2 3" key="1">
    <citation type="submission" date="2019-07" db="EMBL/GenBank/DDBJ databases">
        <title>Whole genome shotgun sequence of Lactobacillus spicheri NBRC 107155.</title>
        <authorList>
            <person name="Hosoyama A."/>
            <person name="Uohara A."/>
            <person name="Ohji S."/>
            <person name="Ichikawa N."/>
        </authorList>
    </citation>
    <scope>NUCLEOTIDE SEQUENCE [LARGE SCALE GENOMIC DNA]</scope>
    <source>
        <strain evidence="2 3">NBRC 107155</strain>
    </source>
</reference>
<accession>A0ABQ0WVZ2</accession>
<evidence type="ECO:0000313" key="3">
    <source>
        <dbReference type="Proteomes" id="UP000321691"/>
    </source>
</evidence>
<name>A0ABQ0WVZ2_9LACO</name>
<dbReference type="RefSeq" id="WP_056963825.1">
    <property type="nucleotide sequence ID" value="NZ_BJZI01000065.1"/>
</dbReference>
<evidence type="ECO:0000256" key="1">
    <source>
        <dbReference type="SAM" id="SignalP"/>
    </source>
</evidence>
<keyword evidence="1" id="KW-0732">Signal</keyword>
<feature type="chain" id="PRO_5046535896" evidence="1">
    <location>
        <begin position="31"/>
        <end position="137"/>
    </location>
</feature>
<proteinExistence type="predicted"/>
<dbReference type="EMBL" id="BJZI01000065">
    <property type="protein sequence ID" value="GEO67930.1"/>
    <property type="molecule type" value="Genomic_DNA"/>
</dbReference>
<sequence>MKPKQIGQKIVMCMLVTSILGIGSATPAQAATWHKGTPKAIRGSWVCHKSISSGTPGWGQRKIYANKMTNQDQHMPKVLFTHLKYKSLGHGKYKIHCFSRIIKKSYGDKGGYMTLTFVKNNGKLKTGNWPWYHHGTV</sequence>
<evidence type="ECO:0000313" key="2">
    <source>
        <dbReference type="EMBL" id="GEO67930.1"/>
    </source>
</evidence>
<dbReference type="Proteomes" id="UP000321691">
    <property type="component" value="Unassembled WGS sequence"/>
</dbReference>
<feature type="signal peptide" evidence="1">
    <location>
        <begin position="1"/>
        <end position="30"/>
    </location>
</feature>
<gene>
    <name evidence="2" type="ORF">LSP04_23490</name>
</gene>
<keyword evidence="3" id="KW-1185">Reference proteome</keyword>